<comment type="caution">
    <text evidence="3">The sequence shown here is derived from an EMBL/GenBank/DDBJ whole genome shotgun (WGS) entry which is preliminary data.</text>
</comment>
<evidence type="ECO:0000259" key="2">
    <source>
        <dbReference type="Pfam" id="PF08241"/>
    </source>
</evidence>
<dbReference type="PANTHER" id="PTHR43036:SF2">
    <property type="entry name" value="OS04G0481300 PROTEIN"/>
    <property type="match status" value="1"/>
</dbReference>
<dbReference type="RefSeq" id="WP_246348915.1">
    <property type="nucleotide sequence ID" value="NZ_JACIJK010000016.1"/>
</dbReference>
<keyword evidence="3" id="KW-0808">Transferase</keyword>
<dbReference type="SUPFAM" id="SSF53335">
    <property type="entry name" value="S-adenosyl-L-methionine-dependent methyltransferases"/>
    <property type="match status" value="1"/>
</dbReference>
<accession>A0A7W9BHC9</accession>
<gene>
    <name evidence="3" type="ORF">FHS94_003763</name>
</gene>
<keyword evidence="4" id="KW-1185">Reference proteome</keyword>
<dbReference type="Pfam" id="PF08241">
    <property type="entry name" value="Methyltransf_11"/>
    <property type="match status" value="1"/>
</dbReference>
<dbReference type="GO" id="GO:0008757">
    <property type="term" value="F:S-adenosylmethionine-dependent methyltransferase activity"/>
    <property type="evidence" value="ECO:0007669"/>
    <property type="project" value="InterPro"/>
</dbReference>
<proteinExistence type="predicted"/>
<keyword evidence="3" id="KW-0489">Methyltransferase</keyword>
<dbReference type="EMBL" id="JACIJK010000016">
    <property type="protein sequence ID" value="MBB5716891.1"/>
    <property type="molecule type" value="Genomic_DNA"/>
</dbReference>
<evidence type="ECO:0000313" key="3">
    <source>
        <dbReference type="EMBL" id="MBB5716891.1"/>
    </source>
</evidence>
<feature type="domain" description="Methyltransferase type 11" evidence="2">
    <location>
        <begin position="103"/>
        <end position="154"/>
    </location>
</feature>
<dbReference type="Gene3D" id="3.40.50.150">
    <property type="entry name" value="Vaccinia Virus protein VP39"/>
    <property type="match status" value="1"/>
</dbReference>
<name>A0A7W9BHC9_9SPHN</name>
<protein>
    <submittedName>
        <fullName evidence="3">SAM-dependent methyltransferase</fullName>
    </submittedName>
</protein>
<dbReference type="InterPro" id="IPR013216">
    <property type="entry name" value="Methyltransf_11"/>
</dbReference>
<evidence type="ECO:0000256" key="1">
    <source>
        <dbReference type="SAM" id="MobiDB-lite"/>
    </source>
</evidence>
<reference evidence="3 4" key="1">
    <citation type="submission" date="2020-08" db="EMBL/GenBank/DDBJ databases">
        <title>Genomic Encyclopedia of Type Strains, Phase IV (KMG-IV): sequencing the most valuable type-strain genomes for metagenomic binning, comparative biology and taxonomic classification.</title>
        <authorList>
            <person name="Goeker M."/>
        </authorList>
    </citation>
    <scope>NUCLEOTIDE SEQUENCE [LARGE SCALE GENOMIC DNA]</scope>
    <source>
        <strain evidence="3 4">DSM 100044</strain>
    </source>
</reference>
<dbReference type="AlphaFoldDB" id="A0A7W9BHC9"/>
<organism evidence="3 4">
    <name type="scientific">Sphingomonas aerophila</name>
    <dbReference type="NCBI Taxonomy" id="1344948"/>
    <lineage>
        <taxon>Bacteria</taxon>
        <taxon>Pseudomonadati</taxon>
        <taxon>Pseudomonadota</taxon>
        <taxon>Alphaproteobacteria</taxon>
        <taxon>Sphingomonadales</taxon>
        <taxon>Sphingomonadaceae</taxon>
        <taxon>Sphingomonas</taxon>
    </lineage>
</organism>
<dbReference type="PANTHER" id="PTHR43036">
    <property type="entry name" value="OSJNBB0011N17.9 PROTEIN"/>
    <property type="match status" value="1"/>
</dbReference>
<evidence type="ECO:0000313" key="4">
    <source>
        <dbReference type="Proteomes" id="UP000546200"/>
    </source>
</evidence>
<dbReference type="InterPro" id="IPR029063">
    <property type="entry name" value="SAM-dependent_MTases_sf"/>
</dbReference>
<feature type="region of interest" description="Disordered" evidence="1">
    <location>
        <begin position="1"/>
        <end position="20"/>
    </location>
</feature>
<dbReference type="Proteomes" id="UP000546200">
    <property type="component" value="Unassembled WGS sequence"/>
</dbReference>
<dbReference type="GO" id="GO:0032259">
    <property type="term" value="P:methylation"/>
    <property type="evidence" value="ECO:0007669"/>
    <property type="project" value="UniProtKB-KW"/>
</dbReference>
<sequence>MPRADREATLNEDTALPQAAFDKEDRGDDLAFYAPARLVTHIDGSAIAALTNFYRDMIPDHARVLDLMSSWVSHLPEERTYAKVFGHGMNADELAANPRLDRWFVQDLNTDPALPLDTEAFDAVLCCVGVQYLQRPYDVFAEVRRVLAPGATFIASYSNRCFPTKAVAVWRSLDMSGQASLIGHYLASAGFNRVEARVLADGAHGDPLIAVVGRT</sequence>